<dbReference type="EMBL" id="PGFD01000001">
    <property type="protein sequence ID" value="PJJ68012.1"/>
    <property type="molecule type" value="Genomic_DNA"/>
</dbReference>
<dbReference type="Proteomes" id="UP000228740">
    <property type="component" value="Unassembled WGS sequence"/>
</dbReference>
<proteinExistence type="predicted"/>
<dbReference type="Gene3D" id="1.20.1440.60">
    <property type="entry name" value="23S rRNA-intervening sequence"/>
    <property type="match status" value="1"/>
</dbReference>
<comment type="caution">
    <text evidence="1">The sequence shown here is derived from an EMBL/GenBank/DDBJ whole genome shotgun (WGS) entry which is preliminary data.</text>
</comment>
<dbReference type="PANTHER" id="PTHR38471">
    <property type="entry name" value="FOUR HELIX BUNDLE PROTEIN"/>
    <property type="match status" value="1"/>
</dbReference>
<dbReference type="RefSeq" id="WP_100377039.1">
    <property type="nucleotide sequence ID" value="NZ_PGFD01000001.1"/>
</dbReference>
<evidence type="ECO:0000313" key="2">
    <source>
        <dbReference type="Proteomes" id="UP000228740"/>
    </source>
</evidence>
<dbReference type="PANTHER" id="PTHR38471:SF2">
    <property type="entry name" value="FOUR HELIX BUNDLE PROTEIN"/>
    <property type="match status" value="1"/>
</dbReference>
<dbReference type="SUPFAM" id="SSF158446">
    <property type="entry name" value="IVS-encoded protein-like"/>
    <property type="match status" value="1"/>
</dbReference>
<dbReference type="OrthoDB" id="9811959at2"/>
<dbReference type="Pfam" id="PF05635">
    <property type="entry name" value="23S_rRNA_IVP"/>
    <property type="match status" value="1"/>
</dbReference>
<protein>
    <submittedName>
        <fullName evidence="1">Four helix bundle protein</fullName>
    </submittedName>
</protein>
<dbReference type="NCBIfam" id="TIGR02436">
    <property type="entry name" value="four helix bundle protein"/>
    <property type="match status" value="1"/>
</dbReference>
<dbReference type="InterPro" id="IPR036583">
    <property type="entry name" value="23S_rRNA_IVS_sf"/>
</dbReference>
<reference evidence="1 2" key="1">
    <citation type="submission" date="2017-11" db="EMBL/GenBank/DDBJ databases">
        <title>Genomic Encyclopedia of Archaeal and Bacterial Type Strains, Phase II (KMG-II): From Individual Species to Whole Genera.</title>
        <authorList>
            <person name="Goeker M."/>
        </authorList>
    </citation>
    <scope>NUCLEOTIDE SEQUENCE [LARGE SCALE GENOMIC DNA]</scope>
    <source>
        <strain evidence="1 2">DSM 27617</strain>
    </source>
</reference>
<accession>A0A2M9CB68</accession>
<keyword evidence="2" id="KW-1185">Reference proteome</keyword>
<sequence length="119" mass="14042">MYTYSFEKLDVWQNAKSLVKDIYKITRTFPDEERFGITNQIRRATTSITANIAEGLYRNTTKDKLKFINISYSTSIEVINFLILSFDLEFIPEEKYIELREKAEKITNQLNALYHSLNT</sequence>
<gene>
    <name evidence="1" type="ORF">CLV73_2035</name>
</gene>
<evidence type="ECO:0000313" key="1">
    <source>
        <dbReference type="EMBL" id="PJJ68012.1"/>
    </source>
</evidence>
<dbReference type="InterPro" id="IPR012657">
    <property type="entry name" value="23S_rRNA-intervening_sequence"/>
</dbReference>
<organism evidence="1 2">
    <name type="scientific">Chryseobacterium geocarposphaerae</name>
    <dbReference type="NCBI Taxonomy" id="1416776"/>
    <lineage>
        <taxon>Bacteria</taxon>
        <taxon>Pseudomonadati</taxon>
        <taxon>Bacteroidota</taxon>
        <taxon>Flavobacteriia</taxon>
        <taxon>Flavobacteriales</taxon>
        <taxon>Weeksellaceae</taxon>
        <taxon>Chryseobacterium group</taxon>
        <taxon>Chryseobacterium</taxon>
    </lineage>
</organism>
<dbReference type="CDD" id="cd16377">
    <property type="entry name" value="23S_rRNA_IVP_like"/>
    <property type="match status" value="1"/>
</dbReference>
<dbReference type="AlphaFoldDB" id="A0A2M9CB68"/>
<name>A0A2M9CB68_9FLAO</name>